<keyword evidence="1" id="KW-1133">Transmembrane helix</keyword>
<protein>
    <submittedName>
        <fullName evidence="2">Uncharacterized protein</fullName>
    </submittedName>
</protein>
<evidence type="ECO:0000313" key="3">
    <source>
        <dbReference type="Proteomes" id="UP000184041"/>
    </source>
</evidence>
<sequence length="79" mass="8823">MYEVYSKFQYFVFVILIAICSVIIGIFFPINSSAYLPPCENDECESGWFSDDCIDNPGGDTYCAYELDECKTLGCGQGC</sequence>
<evidence type="ECO:0000313" key="2">
    <source>
        <dbReference type="EMBL" id="SHE31238.1"/>
    </source>
</evidence>
<keyword evidence="3" id="KW-1185">Reference proteome</keyword>
<proteinExistence type="predicted"/>
<dbReference type="EMBL" id="FQUS01000001">
    <property type="protein sequence ID" value="SHE31238.1"/>
    <property type="molecule type" value="Genomic_DNA"/>
</dbReference>
<gene>
    <name evidence="2" type="ORF">SAMN05443144_10129</name>
</gene>
<dbReference type="AlphaFoldDB" id="A0A1M4SGG5"/>
<name>A0A1M4SGG5_9BACT</name>
<dbReference type="Proteomes" id="UP000184041">
    <property type="component" value="Unassembled WGS sequence"/>
</dbReference>
<reference evidence="2 3" key="1">
    <citation type="submission" date="2016-11" db="EMBL/GenBank/DDBJ databases">
        <authorList>
            <person name="Jaros S."/>
            <person name="Januszkiewicz K."/>
            <person name="Wedrychowicz H."/>
        </authorList>
    </citation>
    <scope>NUCLEOTIDE SEQUENCE [LARGE SCALE GENOMIC DNA]</scope>
    <source>
        <strain evidence="2 3">DSM 21986</strain>
    </source>
</reference>
<feature type="transmembrane region" description="Helical" evidence="1">
    <location>
        <begin position="12"/>
        <end position="30"/>
    </location>
</feature>
<keyword evidence="1" id="KW-0812">Transmembrane</keyword>
<keyword evidence="1" id="KW-0472">Membrane</keyword>
<dbReference type="STRING" id="1194090.SAMN05443144_10129"/>
<organism evidence="2 3">
    <name type="scientific">Fodinibius roseus</name>
    <dbReference type="NCBI Taxonomy" id="1194090"/>
    <lineage>
        <taxon>Bacteria</taxon>
        <taxon>Pseudomonadati</taxon>
        <taxon>Balneolota</taxon>
        <taxon>Balneolia</taxon>
        <taxon>Balneolales</taxon>
        <taxon>Balneolaceae</taxon>
        <taxon>Fodinibius</taxon>
    </lineage>
</organism>
<evidence type="ECO:0000256" key="1">
    <source>
        <dbReference type="SAM" id="Phobius"/>
    </source>
</evidence>
<accession>A0A1M4SGG5</accession>